<evidence type="ECO:0000313" key="2">
    <source>
        <dbReference type="EMBL" id="KAJ6427092.1"/>
    </source>
</evidence>
<dbReference type="Gene3D" id="3.30.559.10">
    <property type="entry name" value="Chloramphenicol acetyltransferase-like domain"/>
    <property type="match status" value="1"/>
</dbReference>
<gene>
    <name evidence="2" type="ORF">OIU84_022651</name>
</gene>
<dbReference type="Pfam" id="PF02458">
    <property type="entry name" value="Transferase"/>
    <property type="match status" value="1"/>
</dbReference>
<accession>A0AAD6PE11</accession>
<dbReference type="InterPro" id="IPR023213">
    <property type="entry name" value="CAT-like_dom_sf"/>
</dbReference>
<proteinExistence type="inferred from homology"/>
<keyword evidence="3" id="KW-1185">Reference proteome</keyword>
<evidence type="ECO:0000256" key="1">
    <source>
        <dbReference type="ARBA" id="ARBA00009861"/>
    </source>
</evidence>
<dbReference type="InterPro" id="IPR050317">
    <property type="entry name" value="Plant_Fungal_Acyltransferase"/>
</dbReference>
<protein>
    <submittedName>
        <fullName evidence="2">Uncharacterized protein</fullName>
    </submittedName>
</protein>
<comment type="similarity">
    <text evidence="1">Belongs to the plant acyltransferase family.</text>
</comment>
<dbReference type="PANTHER" id="PTHR31642:SF299">
    <property type="entry name" value="OS02G0653400 PROTEIN"/>
    <property type="match status" value="1"/>
</dbReference>
<dbReference type="GO" id="GO:0016747">
    <property type="term" value="F:acyltransferase activity, transferring groups other than amino-acyl groups"/>
    <property type="evidence" value="ECO:0007669"/>
    <property type="project" value="TreeGrafter"/>
</dbReference>
<comment type="caution">
    <text evidence="2">The sequence shown here is derived from an EMBL/GenBank/DDBJ whole genome shotgun (WGS) entry which is preliminary data.</text>
</comment>
<evidence type="ECO:0000313" key="3">
    <source>
        <dbReference type="Proteomes" id="UP001162972"/>
    </source>
</evidence>
<dbReference type="AlphaFoldDB" id="A0AAD6PE11"/>
<reference evidence="2 3" key="1">
    <citation type="journal article" date="2023" name="Int. J. Mol. Sci.">
        <title>De Novo Assembly and Annotation of 11 Diverse Shrub Willow (Salix) Genomes Reveals Novel Gene Organization in Sex-Linked Regions.</title>
        <authorList>
            <person name="Hyden B."/>
            <person name="Feng K."/>
            <person name="Yates T.B."/>
            <person name="Jawdy S."/>
            <person name="Cereghino C."/>
            <person name="Smart L.B."/>
            <person name="Muchero W."/>
        </authorList>
    </citation>
    <scope>NUCLEOTIDE SEQUENCE [LARGE SCALE GENOMIC DNA]</scope>
    <source>
        <tissue evidence="2">Shoot tip</tissue>
    </source>
</reference>
<organism evidence="2 3">
    <name type="scientific">Salix udensis</name>
    <dbReference type="NCBI Taxonomy" id="889485"/>
    <lineage>
        <taxon>Eukaryota</taxon>
        <taxon>Viridiplantae</taxon>
        <taxon>Streptophyta</taxon>
        <taxon>Embryophyta</taxon>
        <taxon>Tracheophyta</taxon>
        <taxon>Spermatophyta</taxon>
        <taxon>Magnoliopsida</taxon>
        <taxon>eudicotyledons</taxon>
        <taxon>Gunneridae</taxon>
        <taxon>Pentapetalae</taxon>
        <taxon>rosids</taxon>
        <taxon>fabids</taxon>
        <taxon>Malpighiales</taxon>
        <taxon>Salicaceae</taxon>
        <taxon>Saliceae</taxon>
        <taxon>Salix</taxon>
    </lineage>
</organism>
<dbReference type="Proteomes" id="UP001162972">
    <property type="component" value="Chromosome 1"/>
</dbReference>
<sequence length="371" mass="40889">MAMSQIDSEFAATVQIESVQTVLPFAVTDPRETCLVSVKDPVGSNIFRGCFNIVLCYNKGVEEDSGWLVAGWIKESLGRTMIEQPMLGGRLRRGDDGNGELEMVSNDSGARLIEAKIAMTLREFLGLEEREKLEAKLVIWKDIDEKTPQFSPLLFVQVTNFQCGGYSIGISVSLLLADLLIKENFIERWASIQKKLLPVNDALKTPIFYLPNLKITTQSLNTTISHTPSERGGKTMILKIPGDTEMEGVENNELFKRAASLCVEKAEQELGCEMSSGFSLFVKESSTVLRVQNCRKNEPLKSHLNLISAQVISSSLDDLGIKELDFHEGNKPVHVSCWTASVFDGFVVAIPSPNGNTSSDINVLVTIPEGK</sequence>
<name>A0AAD6PE11_9ROSI</name>
<dbReference type="EMBL" id="JAPFFJ010000005">
    <property type="protein sequence ID" value="KAJ6427092.1"/>
    <property type="molecule type" value="Genomic_DNA"/>
</dbReference>
<dbReference type="PANTHER" id="PTHR31642">
    <property type="entry name" value="TRICHOTHECENE 3-O-ACETYLTRANSFERASE"/>
    <property type="match status" value="1"/>
</dbReference>